<dbReference type="AlphaFoldDB" id="A0AAE3E419"/>
<dbReference type="RefSeq" id="WP_308731862.1">
    <property type="nucleotide sequence ID" value="NZ_JAJEQN010000021.1"/>
</dbReference>
<organism evidence="3 4">
    <name type="scientific">Anthropogastromicrobium aceti</name>
    <dbReference type="NCBI Taxonomy" id="2981768"/>
    <lineage>
        <taxon>Bacteria</taxon>
        <taxon>Bacillati</taxon>
        <taxon>Bacillota</taxon>
        <taxon>Clostridia</taxon>
        <taxon>Lachnospirales</taxon>
        <taxon>Lachnospiraceae</taxon>
        <taxon>Anthropogastromicrobium</taxon>
    </lineage>
</organism>
<dbReference type="PANTHER" id="PTHR47618:SF1">
    <property type="entry name" value="BIFUNCTIONAL OLIGORIBONUCLEASE AND PAP PHOSPHATASE NRNA"/>
    <property type="match status" value="1"/>
</dbReference>
<dbReference type="InterPro" id="IPR001667">
    <property type="entry name" value="DDH_dom"/>
</dbReference>
<evidence type="ECO:0000259" key="1">
    <source>
        <dbReference type="Pfam" id="PF01368"/>
    </source>
</evidence>
<accession>A0AAE3E419</accession>
<proteinExistence type="predicted"/>
<keyword evidence="4" id="KW-1185">Reference proteome</keyword>
<evidence type="ECO:0000313" key="4">
    <source>
        <dbReference type="Proteomes" id="UP001198200"/>
    </source>
</evidence>
<feature type="domain" description="DDH" evidence="1">
    <location>
        <begin position="22"/>
        <end position="159"/>
    </location>
</feature>
<dbReference type="SUPFAM" id="SSF64182">
    <property type="entry name" value="DHH phosphoesterases"/>
    <property type="match status" value="1"/>
</dbReference>
<dbReference type="InterPro" id="IPR038763">
    <property type="entry name" value="DHH_sf"/>
</dbReference>
<evidence type="ECO:0000259" key="2">
    <source>
        <dbReference type="Pfam" id="PF02272"/>
    </source>
</evidence>
<dbReference type="Pfam" id="PF02272">
    <property type="entry name" value="DHHA1"/>
    <property type="match status" value="1"/>
</dbReference>
<dbReference type="Gene3D" id="3.90.1640.10">
    <property type="entry name" value="inorganic pyrophosphatase (n-terminal core)"/>
    <property type="match status" value="1"/>
</dbReference>
<evidence type="ECO:0000313" key="3">
    <source>
        <dbReference type="EMBL" id="MCC2221827.1"/>
    </source>
</evidence>
<dbReference type="GO" id="GO:0003676">
    <property type="term" value="F:nucleic acid binding"/>
    <property type="evidence" value="ECO:0007669"/>
    <property type="project" value="InterPro"/>
</dbReference>
<feature type="domain" description="DHHA1" evidence="2">
    <location>
        <begin position="236"/>
        <end position="314"/>
    </location>
</feature>
<dbReference type="InterPro" id="IPR003156">
    <property type="entry name" value="DHHA1_dom"/>
</dbReference>
<dbReference type="Pfam" id="PF01368">
    <property type="entry name" value="DHH"/>
    <property type="match status" value="1"/>
</dbReference>
<name>A0AAE3E419_9FIRM</name>
<dbReference type="InterPro" id="IPR051319">
    <property type="entry name" value="Oligoribo/pAp-PDE_c-di-AMP_PDE"/>
</dbReference>
<dbReference type="Proteomes" id="UP001198200">
    <property type="component" value="Unassembled WGS sequence"/>
</dbReference>
<dbReference type="EMBL" id="JAJEQN010000021">
    <property type="protein sequence ID" value="MCC2221827.1"/>
    <property type="molecule type" value="Genomic_DNA"/>
</dbReference>
<dbReference type="Gene3D" id="3.10.310.30">
    <property type="match status" value="1"/>
</dbReference>
<comment type="caution">
    <text evidence="3">The sequence shown here is derived from an EMBL/GenBank/DDBJ whole genome shotgun (WGS) entry which is preliminary data.</text>
</comment>
<sequence length="328" mass="36997">MEKRPNDTIEMLRAEFANARKTAIVGHLHPDGDCISSCLALYHYLKDNYGYEADVYLEPYPSVFDMLPDTAVIRHTVKPEVYDVVYSLDCADLDRIGAGKELFDSAKKRVMIDHHISNPIFGDVNYVKGEIGSACEVLYTLFEEDKINYNVAMCLYTGMVHDTGVFQYSNVTPDTLTRAAKLIAFGIPFTDLIQKTFYEKSFNETRASAYAISKAAQLLDGFFVWSYMETKEMERFHITSAELDSVVSELRNIRGVDTAVFLYEIESGVWKCSFRSNHVVNVSELAVSFGGGGHVRASGCTFYHKKPDEIITEIVNRIPKEDYAGRAL</sequence>
<gene>
    <name evidence="3" type="ORF">LKD48_09300</name>
</gene>
<protein>
    <submittedName>
        <fullName evidence="3">Bifunctional oligoribonuclease/PAP phosphatase NrnA</fullName>
    </submittedName>
</protein>
<reference evidence="3 4" key="1">
    <citation type="submission" date="2021-10" db="EMBL/GenBank/DDBJ databases">
        <title>Anaerobic single-cell dispensing facilitates the cultivation of human gut bacteria.</title>
        <authorList>
            <person name="Afrizal A."/>
        </authorList>
    </citation>
    <scope>NUCLEOTIDE SEQUENCE [LARGE SCALE GENOMIC DNA]</scope>
    <source>
        <strain evidence="3 4">CLA-AA-H224</strain>
    </source>
</reference>
<dbReference type="PANTHER" id="PTHR47618">
    <property type="entry name" value="BIFUNCTIONAL OLIGORIBONUCLEASE AND PAP PHOSPHATASE NRNA"/>
    <property type="match status" value="1"/>
</dbReference>